<feature type="transmembrane region" description="Helical" evidence="13">
    <location>
        <begin position="38"/>
        <end position="61"/>
    </location>
</feature>
<protein>
    <recommendedName>
        <fullName evidence="9 11">Signal peptidase I</fullName>
        <ecNumber evidence="11">3.4.21.89</ecNumber>
    </recommendedName>
</protein>
<dbReference type="InterPro" id="IPR001733">
    <property type="entry name" value="Peptidase_S26B"/>
</dbReference>
<evidence type="ECO:0000313" key="16">
    <source>
        <dbReference type="Proteomes" id="UP001646141"/>
    </source>
</evidence>
<dbReference type="PROSITE" id="PS00501">
    <property type="entry name" value="SPASE_I_1"/>
    <property type="match status" value="1"/>
</dbReference>
<dbReference type="CDD" id="cd06530">
    <property type="entry name" value="S26_SPase_I"/>
    <property type="match status" value="1"/>
</dbReference>
<keyword evidence="2" id="KW-0645">Protease</keyword>
<evidence type="ECO:0000256" key="6">
    <source>
        <dbReference type="ARBA" id="ARBA00022968"/>
    </source>
</evidence>
<dbReference type="NCBIfam" id="TIGR02228">
    <property type="entry name" value="sigpep_I_arch"/>
    <property type="match status" value="1"/>
</dbReference>
<dbReference type="GO" id="GO:0009003">
    <property type="term" value="F:signal peptidase activity"/>
    <property type="evidence" value="ECO:0007669"/>
    <property type="project" value="UniProtKB-EC"/>
</dbReference>
<sequence length="308" mass="32942">MRSPSERNSTVSRTHAPKPGRSVRRAARADWYESPWRIAGRAIGAAAAIVVIAALAALLVVPRLLGGDSLTVLSGSMEPTFSPGDVVVVKGVDEGKVCSEVGVGDIVTFFPEPNDPALITHRVIGKTVGTFEDGTSCRLITQGDANSDVDEPISPAQVRGKFLYGVPGLGWVRQWASENTGILIAGAAALIVGGWLLSGLRRPKSTVVTIPRVAETSPALVAGPSGAQLASPAAQATAAPHARHEAIASSDPHPPTSDREYQLRQRELELRERELELRERELTFAQERRDDWPDAFLHDVTSSKRSEA</sequence>
<comment type="caution">
    <text evidence="15">The sequence shown here is derived from an EMBL/GenBank/DDBJ whole genome shotgun (WGS) entry which is preliminary data.</text>
</comment>
<dbReference type="SUPFAM" id="SSF51306">
    <property type="entry name" value="LexA/Signal peptidase"/>
    <property type="match status" value="1"/>
</dbReference>
<accession>A0ABS1SNZ6</accession>
<keyword evidence="16" id="KW-1185">Reference proteome</keyword>
<evidence type="ECO:0000256" key="1">
    <source>
        <dbReference type="ARBA" id="ARBA00004648"/>
    </source>
</evidence>
<feature type="compositionally biased region" description="Low complexity" evidence="12">
    <location>
        <begin position="231"/>
        <end position="240"/>
    </location>
</feature>
<dbReference type="EMBL" id="QYAD01000001">
    <property type="protein sequence ID" value="MBL3688626.1"/>
    <property type="molecule type" value="Genomic_DNA"/>
</dbReference>
<name>A0ABS1SNZ6_9MICO</name>
<feature type="region of interest" description="Disordered" evidence="12">
    <location>
        <begin position="1"/>
        <end position="22"/>
    </location>
</feature>
<dbReference type="InterPro" id="IPR036286">
    <property type="entry name" value="LexA/Signal_pep-like_sf"/>
</dbReference>
<evidence type="ECO:0000256" key="7">
    <source>
        <dbReference type="ARBA" id="ARBA00022989"/>
    </source>
</evidence>
<dbReference type="InterPro" id="IPR019533">
    <property type="entry name" value="Peptidase_S26"/>
</dbReference>
<comment type="subcellular location">
    <subcellularLocation>
        <location evidence="1">Endoplasmic reticulum membrane</location>
        <topology evidence="1">Single-pass type II membrane protein</topology>
    </subcellularLocation>
</comment>
<gene>
    <name evidence="15" type="ORF">D3226_01455</name>
</gene>
<evidence type="ECO:0000256" key="3">
    <source>
        <dbReference type="ARBA" id="ARBA00022692"/>
    </source>
</evidence>
<feature type="transmembrane region" description="Helical" evidence="13">
    <location>
        <begin position="180"/>
        <end position="197"/>
    </location>
</feature>
<evidence type="ECO:0000256" key="5">
    <source>
        <dbReference type="ARBA" id="ARBA00022824"/>
    </source>
</evidence>
<keyword evidence="5" id="KW-0256">Endoplasmic reticulum</keyword>
<evidence type="ECO:0000256" key="10">
    <source>
        <dbReference type="ARBA" id="ARBA00045533"/>
    </source>
</evidence>
<keyword evidence="8 13" id="KW-0472">Membrane</keyword>
<evidence type="ECO:0000256" key="4">
    <source>
        <dbReference type="ARBA" id="ARBA00022801"/>
    </source>
</evidence>
<reference evidence="15 16" key="1">
    <citation type="submission" date="2018-09" db="EMBL/GenBank/DDBJ databases">
        <title>Comparative genomics of Leucobacter spp.</title>
        <authorList>
            <person name="Reis A.C."/>
            <person name="Kolvenbach B.A."/>
            <person name="Corvini P.F.X."/>
            <person name="Nunes O.C."/>
        </authorList>
    </citation>
    <scope>NUCLEOTIDE SEQUENCE [LARGE SCALE GENOMIC DNA]</scope>
    <source>
        <strain evidence="15 16">L-1</strain>
    </source>
</reference>
<evidence type="ECO:0000256" key="13">
    <source>
        <dbReference type="SAM" id="Phobius"/>
    </source>
</evidence>
<feature type="compositionally biased region" description="Polar residues" evidence="12">
    <location>
        <begin position="1"/>
        <end position="13"/>
    </location>
</feature>
<dbReference type="PANTHER" id="PTHR10806">
    <property type="entry name" value="SIGNAL PEPTIDASE COMPLEX CATALYTIC SUBUNIT SEC11"/>
    <property type="match status" value="1"/>
</dbReference>
<evidence type="ECO:0000256" key="8">
    <source>
        <dbReference type="ARBA" id="ARBA00023136"/>
    </source>
</evidence>
<dbReference type="Proteomes" id="UP001646141">
    <property type="component" value="Unassembled WGS sequence"/>
</dbReference>
<evidence type="ECO:0000256" key="12">
    <source>
        <dbReference type="SAM" id="MobiDB-lite"/>
    </source>
</evidence>
<comment type="function">
    <text evidence="10">Catalytic component of the signal peptidase complex (SPC) which catalyzes the cleavage of N-terminal signal sequences from nascent proteins as they are translocated into the lumen of the endoplasmic reticulum. Specifically cleaves N-terminal signal peptides that contain a hydrophobic alpha-helix (h-region) shorter than 18-20 amino acids.</text>
</comment>
<feature type="domain" description="Peptidase S26" evidence="14">
    <location>
        <begin position="49"/>
        <end position="125"/>
    </location>
</feature>
<dbReference type="EC" id="3.4.21.89" evidence="11"/>
<dbReference type="Gene3D" id="2.10.109.10">
    <property type="entry name" value="Umud Fragment, subunit A"/>
    <property type="match status" value="1"/>
</dbReference>
<keyword evidence="3 13" id="KW-0812">Transmembrane</keyword>
<evidence type="ECO:0000259" key="14">
    <source>
        <dbReference type="Pfam" id="PF10502"/>
    </source>
</evidence>
<feature type="region of interest" description="Disordered" evidence="12">
    <location>
        <begin position="231"/>
        <end position="261"/>
    </location>
</feature>
<evidence type="ECO:0000256" key="11">
    <source>
        <dbReference type="NCBIfam" id="TIGR02228"/>
    </source>
</evidence>
<keyword evidence="7 13" id="KW-1133">Transmembrane helix</keyword>
<organism evidence="15 16">
    <name type="scientific">Leucobacter chromiireducens subsp. chromiireducens</name>
    <dbReference type="NCBI Taxonomy" id="660067"/>
    <lineage>
        <taxon>Bacteria</taxon>
        <taxon>Bacillati</taxon>
        <taxon>Actinomycetota</taxon>
        <taxon>Actinomycetes</taxon>
        <taxon>Micrococcales</taxon>
        <taxon>Microbacteriaceae</taxon>
        <taxon>Leucobacter</taxon>
    </lineage>
</organism>
<evidence type="ECO:0000256" key="9">
    <source>
        <dbReference type="ARBA" id="ARBA00033305"/>
    </source>
</evidence>
<keyword evidence="6" id="KW-0735">Signal-anchor</keyword>
<proteinExistence type="predicted"/>
<evidence type="ECO:0000313" key="15">
    <source>
        <dbReference type="EMBL" id="MBL3688626.1"/>
    </source>
</evidence>
<evidence type="ECO:0000256" key="2">
    <source>
        <dbReference type="ARBA" id="ARBA00022670"/>
    </source>
</evidence>
<keyword evidence="4 15" id="KW-0378">Hydrolase</keyword>
<dbReference type="Pfam" id="PF10502">
    <property type="entry name" value="Peptidase_S26"/>
    <property type="match status" value="1"/>
</dbReference>
<dbReference type="PANTHER" id="PTHR10806:SF6">
    <property type="entry name" value="SIGNAL PEPTIDASE COMPLEX CATALYTIC SUBUNIT SEC11"/>
    <property type="match status" value="1"/>
</dbReference>
<dbReference type="InterPro" id="IPR019756">
    <property type="entry name" value="Pept_S26A_signal_pept_1_Ser-AS"/>
</dbReference>
<dbReference type="PRINTS" id="PR00728">
    <property type="entry name" value="SIGNALPTASE"/>
</dbReference>